<name>A0ACD3QI19_LARCR</name>
<dbReference type="Proteomes" id="UP000793456">
    <property type="component" value="Chromosome XIX"/>
</dbReference>
<proteinExistence type="predicted"/>
<dbReference type="EMBL" id="CM011692">
    <property type="protein sequence ID" value="TMS06866.1"/>
    <property type="molecule type" value="Genomic_DNA"/>
</dbReference>
<evidence type="ECO:0000313" key="2">
    <source>
        <dbReference type="Proteomes" id="UP000793456"/>
    </source>
</evidence>
<organism evidence="1 2">
    <name type="scientific">Larimichthys crocea</name>
    <name type="common">Large yellow croaker</name>
    <name type="synonym">Pseudosciaena crocea</name>
    <dbReference type="NCBI Taxonomy" id="215358"/>
    <lineage>
        <taxon>Eukaryota</taxon>
        <taxon>Metazoa</taxon>
        <taxon>Chordata</taxon>
        <taxon>Craniata</taxon>
        <taxon>Vertebrata</taxon>
        <taxon>Euteleostomi</taxon>
        <taxon>Actinopterygii</taxon>
        <taxon>Neopterygii</taxon>
        <taxon>Teleostei</taxon>
        <taxon>Neoteleostei</taxon>
        <taxon>Acanthomorphata</taxon>
        <taxon>Eupercaria</taxon>
        <taxon>Sciaenidae</taxon>
        <taxon>Larimichthys</taxon>
    </lineage>
</organism>
<gene>
    <name evidence="1" type="ORF">E3U43_016625</name>
</gene>
<accession>A0ACD3QI19</accession>
<keyword evidence="2" id="KW-1185">Reference proteome</keyword>
<protein>
    <submittedName>
        <fullName evidence="1">Uncharacterized protein</fullName>
    </submittedName>
</protein>
<evidence type="ECO:0000313" key="1">
    <source>
        <dbReference type="EMBL" id="TMS06866.1"/>
    </source>
</evidence>
<comment type="caution">
    <text evidence="1">The sequence shown here is derived from an EMBL/GenBank/DDBJ whole genome shotgun (WGS) entry which is preliminary data.</text>
</comment>
<reference evidence="1" key="1">
    <citation type="submission" date="2018-11" db="EMBL/GenBank/DDBJ databases">
        <title>The sequence and de novo assembly of Larimichthys crocea genome using PacBio and Hi-C technologies.</title>
        <authorList>
            <person name="Xu P."/>
            <person name="Chen B."/>
            <person name="Zhou Z."/>
            <person name="Ke Q."/>
            <person name="Wu Y."/>
            <person name="Bai H."/>
            <person name="Pu F."/>
        </authorList>
    </citation>
    <scope>NUCLEOTIDE SEQUENCE</scope>
    <source>
        <tissue evidence="1">Muscle</tissue>
    </source>
</reference>
<sequence>MSGLIGRSWAMLFVSGGYTVKIYDNQPGLAAKAITEIRKQMEELEEAHMLRGELSATQQLDLLSSYDDLAQALEGAFFVQNKKIIPTEPKNTLLSSGSQRVN</sequence>